<sequence length="88" mass="10171">MDRWLKSGTTTPKESKDYNISQLTGNNEINDESTSILKEPVKKKVRKTPKYDKEYLKLGFSWTGDENEPIPLCVICFENLTNLSKKPF</sequence>
<organism evidence="2 3">
    <name type="scientific">Nephila pilipes</name>
    <name type="common">Giant wood spider</name>
    <name type="synonym">Nephila maculata</name>
    <dbReference type="NCBI Taxonomy" id="299642"/>
    <lineage>
        <taxon>Eukaryota</taxon>
        <taxon>Metazoa</taxon>
        <taxon>Ecdysozoa</taxon>
        <taxon>Arthropoda</taxon>
        <taxon>Chelicerata</taxon>
        <taxon>Arachnida</taxon>
        <taxon>Araneae</taxon>
        <taxon>Araneomorphae</taxon>
        <taxon>Entelegynae</taxon>
        <taxon>Araneoidea</taxon>
        <taxon>Nephilidae</taxon>
        <taxon>Nephila</taxon>
    </lineage>
</organism>
<evidence type="ECO:0000256" key="1">
    <source>
        <dbReference type="SAM" id="MobiDB-lite"/>
    </source>
</evidence>
<dbReference type="Proteomes" id="UP000887013">
    <property type="component" value="Unassembled WGS sequence"/>
</dbReference>
<dbReference type="OrthoDB" id="6717483at2759"/>
<feature type="region of interest" description="Disordered" evidence="1">
    <location>
        <begin position="1"/>
        <end position="26"/>
    </location>
</feature>
<gene>
    <name evidence="2" type="ORF">NPIL_498581</name>
</gene>
<dbReference type="EMBL" id="BMAW01053571">
    <property type="protein sequence ID" value="GFS91705.1"/>
    <property type="molecule type" value="Genomic_DNA"/>
</dbReference>
<evidence type="ECO:0000313" key="2">
    <source>
        <dbReference type="EMBL" id="GFS91705.1"/>
    </source>
</evidence>
<feature type="compositionally biased region" description="Polar residues" evidence="1">
    <location>
        <begin position="7"/>
        <end position="26"/>
    </location>
</feature>
<evidence type="ECO:0000313" key="3">
    <source>
        <dbReference type="Proteomes" id="UP000887013"/>
    </source>
</evidence>
<comment type="caution">
    <text evidence="2">The sequence shown here is derived from an EMBL/GenBank/DDBJ whole genome shotgun (WGS) entry which is preliminary data.</text>
</comment>
<name>A0A8X6N3E0_NEPPI</name>
<proteinExistence type="predicted"/>
<reference evidence="2" key="1">
    <citation type="submission" date="2020-08" db="EMBL/GenBank/DDBJ databases">
        <title>Multicomponent nature underlies the extraordinary mechanical properties of spider dragline silk.</title>
        <authorList>
            <person name="Kono N."/>
            <person name="Nakamura H."/>
            <person name="Mori M."/>
            <person name="Yoshida Y."/>
            <person name="Ohtoshi R."/>
            <person name="Malay A.D."/>
            <person name="Moran D.A.P."/>
            <person name="Tomita M."/>
            <person name="Numata K."/>
            <person name="Arakawa K."/>
        </authorList>
    </citation>
    <scope>NUCLEOTIDE SEQUENCE</scope>
</reference>
<keyword evidence="3" id="KW-1185">Reference proteome</keyword>
<dbReference type="AlphaFoldDB" id="A0A8X6N3E0"/>
<protein>
    <submittedName>
        <fullName evidence="2">Uncharacterized protein</fullName>
    </submittedName>
</protein>
<accession>A0A8X6N3E0</accession>